<evidence type="ECO:0000256" key="7">
    <source>
        <dbReference type="SAM" id="MobiDB-lite"/>
    </source>
</evidence>
<comment type="subcellular location">
    <subcellularLocation>
        <location evidence="1">Nucleus</location>
    </subcellularLocation>
</comment>
<organism evidence="9 10">
    <name type="scientific">Phialophora macrospora</name>
    <dbReference type="NCBI Taxonomy" id="1851006"/>
    <lineage>
        <taxon>Eukaryota</taxon>
        <taxon>Fungi</taxon>
        <taxon>Dikarya</taxon>
        <taxon>Ascomycota</taxon>
        <taxon>Pezizomycotina</taxon>
        <taxon>Eurotiomycetes</taxon>
        <taxon>Chaetothyriomycetidae</taxon>
        <taxon>Chaetothyriales</taxon>
        <taxon>Herpotrichiellaceae</taxon>
        <taxon>Phialophora</taxon>
    </lineage>
</organism>
<dbReference type="Pfam" id="PF00172">
    <property type="entry name" value="Zn_clus"/>
    <property type="match status" value="1"/>
</dbReference>
<dbReference type="PANTHER" id="PTHR47338">
    <property type="entry name" value="ZN(II)2CYS6 TRANSCRIPTION FACTOR (EUROFUNG)-RELATED"/>
    <property type="match status" value="1"/>
</dbReference>
<dbReference type="Gene3D" id="4.10.240.10">
    <property type="entry name" value="Zn(2)-C6 fungal-type DNA-binding domain"/>
    <property type="match status" value="1"/>
</dbReference>
<feature type="region of interest" description="Disordered" evidence="7">
    <location>
        <begin position="113"/>
        <end position="135"/>
    </location>
</feature>
<dbReference type="GO" id="GO:0008270">
    <property type="term" value="F:zinc ion binding"/>
    <property type="evidence" value="ECO:0007669"/>
    <property type="project" value="InterPro"/>
</dbReference>
<keyword evidence="2" id="KW-0479">Metal-binding</keyword>
<dbReference type="PROSITE" id="PS50048">
    <property type="entry name" value="ZN2_CY6_FUNGAL_2"/>
    <property type="match status" value="1"/>
</dbReference>
<evidence type="ECO:0000256" key="5">
    <source>
        <dbReference type="ARBA" id="ARBA00023163"/>
    </source>
</evidence>
<dbReference type="AlphaFoldDB" id="A0A0D2D391"/>
<dbReference type="STRING" id="5601.A0A0D2D391"/>
<dbReference type="GO" id="GO:0006351">
    <property type="term" value="P:DNA-templated transcription"/>
    <property type="evidence" value="ECO:0007669"/>
    <property type="project" value="InterPro"/>
</dbReference>
<dbReference type="Proteomes" id="UP000054266">
    <property type="component" value="Unassembled WGS sequence"/>
</dbReference>
<gene>
    <name evidence="9" type="ORF">PV04_00172</name>
</gene>
<dbReference type="GO" id="GO:0003677">
    <property type="term" value="F:DNA binding"/>
    <property type="evidence" value="ECO:0007669"/>
    <property type="project" value="UniProtKB-KW"/>
</dbReference>
<dbReference type="EMBL" id="KN846956">
    <property type="protein sequence ID" value="KIW71946.1"/>
    <property type="molecule type" value="Genomic_DNA"/>
</dbReference>
<dbReference type="SUPFAM" id="SSF57701">
    <property type="entry name" value="Zn2/Cys6 DNA-binding domain"/>
    <property type="match status" value="1"/>
</dbReference>
<evidence type="ECO:0000313" key="9">
    <source>
        <dbReference type="EMBL" id="KIW71946.1"/>
    </source>
</evidence>
<keyword evidence="3" id="KW-0805">Transcription regulation</keyword>
<sequence length="689" mass="77303">MDDRREAKRARQACLNCRRKKTRCSGEKPVCAFCRRLNQRCTWDGEEGASPELLTESRGPSAPASSSATATATATASQNAALAARVALLESRLSFLDADNAFHFFSSLSGSRNPTPPTVRQHLNQQPTLDDPVETADHDFSSLPDHQMFRSLIDVYFERCHNQPYAFFHEDMFRQDYESGLLPEYLLYAFAATACRFSDHAFYRERRSQAIDAYAQASFGQIFEHSFSDAEILEVYMVIALAMLAVVDFAAGRPKIGWVKLALSCRFAQALRLNEEPDSQLPFHEQEGRRRIFWSVYLLDIFMSVGPNRPPSLLDDDCTVHLPCHEDLFREGVPGGVVPTLTEVIGSLSVDHQNLDSFAMTILMASALSRFIRFSLKRTLNKSQVVWDPRSKYYEVSSILLFYESQSRCTFTPVAEAIRQQTTFHGSLAPSQVGHIVFAHTLYHLNQSLLNHPFILYRFFHSYTVPVPLSFVEEALQRCRKHATSLIELLTDLEQYGPLSHPSFFGYCVMAAGVIHRLYEKSDDAHVAETSRRHVRKALNFLQREPVRWGHVGHMGTLLRSFELDSSIATVLTNAVSLAQKVDVPHGAILWQLLDYAWLPQTNSSPEVRSSLADLLPGTVSQQSTVPVLQFQEPTNAPGGQFEPRNALPPNYARMLGEDMGSILSEAVGESGFPAFGQPNFSPTSSSIF</sequence>
<dbReference type="HOGENOM" id="CLU_015161_0_0_1"/>
<evidence type="ECO:0000259" key="8">
    <source>
        <dbReference type="PROSITE" id="PS50048"/>
    </source>
</evidence>
<dbReference type="SMART" id="SM00066">
    <property type="entry name" value="GAL4"/>
    <property type="match status" value="1"/>
</dbReference>
<keyword evidence="10" id="KW-1185">Reference proteome</keyword>
<feature type="region of interest" description="Disordered" evidence="7">
    <location>
        <begin position="49"/>
        <end position="71"/>
    </location>
</feature>
<name>A0A0D2D391_9EURO</name>
<keyword evidence="4" id="KW-0238">DNA-binding</keyword>
<evidence type="ECO:0000256" key="1">
    <source>
        <dbReference type="ARBA" id="ARBA00004123"/>
    </source>
</evidence>
<dbReference type="SMART" id="SM00906">
    <property type="entry name" value="Fungal_trans"/>
    <property type="match status" value="1"/>
</dbReference>
<evidence type="ECO:0000256" key="6">
    <source>
        <dbReference type="ARBA" id="ARBA00023242"/>
    </source>
</evidence>
<dbReference type="Pfam" id="PF04082">
    <property type="entry name" value="Fungal_trans"/>
    <property type="match status" value="1"/>
</dbReference>
<dbReference type="PROSITE" id="PS00463">
    <property type="entry name" value="ZN2_CY6_FUNGAL_1"/>
    <property type="match status" value="1"/>
</dbReference>
<evidence type="ECO:0000256" key="4">
    <source>
        <dbReference type="ARBA" id="ARBA00023125"/>
    </source>
</evidence>
<dbReference type="InterPro" id="IPR001138">
    <property type="entry name" value="Zn2Cys6_DnaBD"/>
</dbReference>
<feature type="domain" description="Zn(2)-C6 fungal-type" evidence="8">
    <location>
        <begin position="13"/>
        <end position="43"/>
    </location>
</feature>
<proteinExistence type="predicted"/>
<protein>
    <recommendedName>
        <fullName evidence="8">Zn(2)-C6 fungal-type domain-containing protein</fullName>
    </recommendedName>
</protein>
<evidence type="ECO:0000256" key="2">
    <source>
        <dbReference type="ARBA" id="ARBA00022723"/>
    </source>
</evidence>
<dbReference type="CDD" id="cd00067">
    <property type="entry name" value="GAL4"/>
    <property type="match status" value="1"/>
</dbReference>
<dbReference type="InterPro" id="IPR050815">
    <property type="entry name" value="TF_fung"/>
</dbReference>
<dbReference type="GO" id="GO:0005634">
    <property type="term" value="C:nucleus"/>
    <property type="evidence" value="ECO:0007669"/>
    <property type="project" value="UniProtKB-SubCell"/>
</dbReference>
<feature type="compositionally biased region" description="Low complexity" evidence="7">
    <location>
        <begin position="61"/>
        <end position="71"/>
    </location>
</feature>
<accession>A0A0D2D391</accession>
<evidence type="ECO:0000313" key="10">
    <source>
        <dbReference type="Proteomes" id="UP000054266"/>
    </source>
</evidence>
<keyword evidence="5" id="KW-0804">Transcription</keyword>
<keyword evidence="6" id="KW-0539">Nucleus</keyword>
<dbReference type="PANTHER" id="PTHR47338:SF4">
    <property type="entry name" value="ZN(II)2CYS6 TRANSCRIPTION FACTOR (EUROFUNG)"/>
    <property type="match status" value="1"/>
</dbReference>
<reference evidence="9 10" key="1">
    <citation type="submission" date="2015-01" db="EMBL/GenBank/DDBJ databases">
        <title>The Genome Sequence of Capronia semiimmersa CBS27337.</title>
        <authorList>
            <consortium name="The Broad Institute Genomics Platform"/>
            <person name="Cuomo C."/>
            <person name="de Hoog S."/>
            <person name="Gorbushina A."/>
            <person name="Stielow B."/>
            <person name="Teixiera M."/>
            <person name="Abouelleil A."/>
            <person name="Chapman S.B."/>
            <person name="Priest M."/>
            <person name="Young S.K."/>
            <person name="Wortman J."/>
            <person name="Nusbaum C."/>
            <person name="Birren B."/>
        </authorList>
    </citation>
    <scope>NUCLEOTIDE SEQUENCE [LARGE SCALE GENOMIC DNA]</scope>
    <source>
        <strain evidence="9 10">CBS 27337</strain>
    </source>
</reference>
<evidence type="ECO:0000256" key="3">
    <source>
        <dbReference type="ARBA" id="ARBA00023015"/>
    </source>
</evidence>
<dbReference type="GO" id="GO:0000981">
    <property type="term" value="F:DNA-binding transcription factor activity, RNA polymerase II-specific"/>
    <property type="evidence" value="ECO:0007669"/>
    <property type="project" value="InterPro"/>
</dbReference>
<dbReference type="InterPro" id="IPR007219">
    <property type="entry name" value="XnlR_reg_dom"/>
</dbReference>
<dbReference type="CDD" id="cd12148">
    <property type="entry name" value="fungal_TF_MHR"/>
    <property type="match status" value="1"/>
</dbReference>
<dbReference type="InterPro" id="IPR036864">
    <property type="entry name" value="Zn2-C6_fun-type_DNA-bd_sf"/>
</dbReference>